<feature type="compositionally biased region" description="Low complexity" evidence="1">
    <location>
        <begin position="281"/>
        <end position="293"/>
    </location>
</feature>
<keyword evidence="3" id="KW-1185">Reference proteome</keyword>
<evidence type="ECO:0000256" key="1">
    <source>
        <dbReference type="SAM" id="MobiDB-lite"/>
    </source>
</evidence>
<dbReference type="Proteomes" id="UP000077684">
    <property type="component" value="Unassembled WGS sequence"/>
</dbReference>
<feature type="compositionally biased region" description="Polar residues" evidence="1">
    <location>
        <begin position="421"/>
        <end position="431"/>
    </location>
</feature>
<organism evidence="2 3">
    <name type="scientific">Tilletia controversa</name>
    <name type="common">dwarf bunt fungus</name>
    <dbReference type="NCBI Taxonomy" id="13291"/>
    <lineage>
        <taxon>Eukaryota</taxon>
        <taxon>Fungi</taxon>
        <taxon>Dikarya</taxon>
        <taxon>Basidiomycota</taxon>
        <taxon>Ustilaginomycotina</taxon>
        <taxon>Exobasidiomycetes</taxon>
        <taxon>Tilletiales</taxon>
        <taxon>Tilletiaceae</taxon>
        <taxon>Tilletia</taxon>
    </lineage>
</organism>
<feature type="compositionally biased region" description="Low complexity" evidence="1">
    <location>
        <begin position="329"/>
        <end position="339"/>
    </location>
</feature>
<sequence>MLVAVEMEAVLAILILDLENHHQVKSSTPRRNQMARTSENADPLRLSTFHAFELSRKAAAAAGIKRNLPLAHLASAQVHDALAAYLSAAVQASGAGASASAGAVQNGAQLGCGRGPPLVRPRLGWSTTDVPTNSGSGSGGGSGSKADPIQSTDGAQAESRKEAMLAIPAYMALHNPVCSTCGMASLPGLTSSSSSSSRPPAKKRRQEGSSKTVAEGTERSGGEGGRDGKPFKDATCLLCGGTVVPGHAASDPTIEQAEREAAASSRARFLSVKKRDRLRAAGASSSSSSAGAGVVRQAVPSGAETASCSPAGIPLAAAAAARPGLSEIPASAPTRATAPRPTPTPTPTPTPAPTLPPALVYDRTQAPASASARAPNPLARPAATKSFSSSSSSSSLPLHPSTAAKERKKDRAAALRDLLAQNNKAGSSKDPSQGGGSKALKYGSHPGKGGQQGVELADFLSLL</sequence>
<gene>
    <name evidence="2" type="ORF">A4X06_0g103</name>
</gene>
<feature type="compositionally biased region" description="Low complexity" evidence="1">
    <location>
        <begin position="366"/>
        <end position="395"/>
    </location>
</feature>
<dbReference type="EMBL" id="LWDE02000005">
    <property type="protein sequence ID" value="KAE8256050.1"/>
    <property type="molecule type" value="Genomic_DNA"/>
</dbReference>
<protein>
    <submittedName>
        <fullName evidence="2">Uncharacterized protein</fullName>
    </submittedName>
</protein>
<evidence type="ECO:0000313" key="2">
    <source>
        <dbReference type="EMBL" id="KAE8256050.1"/>
    </source>
</evidence>
<feature type="region of interest" description="Disordered" evidence="1">
    <location>
        <begin position="188"/>
        <end position="230"/>
    </location>
</feature>
<feature type="compositionally biased region" description="Pro residues" evidence="1">
    <location>
        <begin position="340"/>
        <end position="356"/>
    </location>
</feature>
<comment type="caution">
    <text evidence="2">The sequence shown here is derived from an EMBL/GenBank/DDBJ whole genome shotgun (WGS) entry which is preliminary data.</text>
</comment>
<evidence type="ECO:0000313" key="3">
    <source>
        <dbReference type="Proteomes" id="UP000077684"/>
    </source>
</evidence>
<reference evidence="2" key="1">
    <citation type="submission" date="2016-04" db="EMBL/GenBank/DDBJ databases">
        <authorList>
            <person name="Nguyen H.D."/>
            <person name="Samba Siva P."/>
            <person name="Cullis J."/>
            <person name="Levesque C.A."/>
            <person name="Hambleton S."/>
        </authorList>
    </citation>
    <scope>NUCLEOTIDE SEQUENCE</scope>
    <source>
        <strain evidence="2">DAOMC 236426</strain>
    </source>
</reference>
<proteinExistence type="predicted"/>
<feature type="compositionally biased region" description="Basic and acidic residues" evidence="1">
    <location>
        <begin position="216"/>
        <end position="230"/>
    </location>
</feature>
<reference evidence="2" key="2">
    <citation type="journal article" date="2019" name="IMA Fungus">
        <title>Genome sequencing and comparison of five Tilletia species to identify candidate genes for the detection of regulated species infecting wheat.</title>
        <authorList>
            <person name="Nguyen H.D.T."/>
            <person name="Sultana T."/>
            <person name="Kesanakurti P."/>
            <person name="Hambleton S."/>
        </authorList>
    </citation>
    <scope>NUCLEOTIDE SEQUENCE</scope>
    <source>
        <strain evidence="2">DAOMC 236426</strain>
    </source>
</reference>
<name>A0A8X7T0T1_9BASI</name>
<feature type="region of interest" description="Disordered" evidence="1">
    <location>
        <begin position="112"/>
        <end position="160"/>
    </location>
</feature>
<dbReference type="AlphaFoldDB" id="A0A8X7T0T1"/>
<feature type="region of interest" description="Disordered" evidence="1">
    <location>
        <begin position="281"/>
        <end position="454"/>
    </location>
</feature>
<feature type="compositionally biased region" description="Basic and acidic residues" evidence="1">
    <location>
        <begin position="404"/>
        <end position="414"/>
    </location>
</feature>
<accession>A0A8X7T0T1</accession>